<dbReference type="KEGG" id="ccb:Clocel_4264"/>
<dbReference type="AlphaFoldDB" id="D9SND3"/>
<dbReference type="EMBL" id="CP002160">
    <property type="protein sequence ID" value="ADL53925.1"/>
    <property type="molecule type" value="Genomic_DNA"/>
</dbReference>
<keyword evidence="2" id="KW-1185">Reference proteome</keyword>
<organism evidence="1 2">
    <name type="scientific">Clostridium cellulovorans (strain ATCC 35296 / DSM 3052 / OCM 3 / 743B)</name>
    <dbReference type="NCBI Taxonomy" id="573061"/>
    <lineage>
        <taxon>Bacteria</taxon>
        <taxon>Bacillati</taxon>
        <taxon>Bacillota</taxon>
        <taxon>Clostridia</taxon>
        <taxon>Eubacteriales</taxon>
        <taxon>Clostridiaceae</taxon>
        <taxon>Clostridium</taxon>
    </lineage>
</organism>
<accession>D9SND3</accession>
<sequence>MGSLKKITLEDLDLDFQIGDNNEEFLYLGGDSKGKLDLVGSPSVINSSLNFIQFIKTNRPVTKYTYSERGCC</sequence>
<dbReference type="RefSeq" id="WP_010074280.1">
    <property type="nucleotide sequence ID" value="NC_014393.1"/>
</dbReference>
<gene>
    <name evidence="1" type="ordered locus">Clocel_4264</name>
</gene>
<reference evidence="1 2" key="1">
    <citation type="submission" date="2010-08" db="EMBL/GenBank/DDBJ databases">
        <title>Complete sequence of Clostridium cellulovorans 743B.</title>
        <authorList>
            <consortium name="US DOE Joint Genome Institute"/>
            <person name="Lucas S."/>
            <person name="Copeland A."/>
            <person name="Lapidus A."/>
            <person name="Cheng J.-F."/>
            <person name="Bruce D."/>
            <person name="Goodwin L."/>
            <person name="Pitluck S."/>
            <person name="Chertkov O."/>
            <person name="Detter J.C."/>
            <person name="Han C."/>
            <person name="Tapia R."/>
            <person name="Land M."/>
            <person name="Hauser L."/>
            <person name="Chang Y.-J."/>
            <person name="Jeffries C."/>
            <person name="Kyrpides N."/>
            <person name="Ivanova N."/>
            <person name="Mikhailova N."/>
            <person name="Hemme C.L."/>
            <person name="Woyke T."/>
        </authorList>
    </citation>
    <scope>NUCLEOTIDE SEQUENCE [LARGE SCALE GENOMIC DNA]</scope>
    <source>
        <strain evidence="2">ATCC 35296 / DSM 3052 / OCM 3 / 743B</strain>
    </source>
</reference>
<evidence type="ECO:0000313" key="1">
    <source>
        <dbReference type="EMBL" id="ADL53925.1"/>
    </source>
</evidence>
<dbReference type="Proteomes" id="UP000002730">
    <property type="component" value="Chromosome"/>
</dbReference>
<evidence type="ECO:0000313" key="2">
    <source>
        <dbReference type="Proteomes" id="UP000002730"/>
    </source>
</evidence>
<protein>
    <submittedName>
        <fullName evidence="1">Uncharacterized protein</fullName>
    </submittedName>
</protein>
<dbReference type="HOGENOM" id="CLU_2732849_0_0_9"/>
<name>D9SND3_CLOC7</name>
<proteinExistence type="predicted"/>